<dbReference type="EMBL" id="SZYD01000003">
    <property type="protein sequence ID" value="KAD6796290.1"/>
    <property type="molecule type" value="Genomic_DNA"/>
</dbReference>
<protein>
    <submittedName>
        <fullName evidence="3">Uncharacterized protein</fullName>
    </submittedName>
</protein>
<evidence type="ECO:0000313" key="3">
    <source>
        <dbReference type="EMBL" id="KAD6796290.1"/>
    </source>
</evidence>
<accession>A0A5N6PT77</accession>
<dbReference type="Proteomes" id="UP000326396">
    <property type="component" value="Linkage Group LG11"/>
</dbReference>
<feature type="coiled-coil region" evidence="1">
    <location>
        <begin position="167"/>
        <end position="212"/>
    </location>
</feature>
<feature type="compositionally biased region" description="Acidic residues" evidence="2">
    <location>
        <begin position="252"/>
        <end position="289"/>
    </location>
</feature>
<evidence type="ECO:0000313" key="4">
    <source>
        <dbReference type="Proteomes" id="UP000326396"/>
    </source>
</evidence>
<dbReference type="AlphaFoldDB" id="A0A5N6PT77"/>
<reference evidence="3 4" key="1">
    <citation type="submission" date="2019-05" db="EMBL/GenBank/DDBJ databases">
        <title>Mikania micrantha, genome provides insights into the molecular mechanism of rapid growth.</title>
        <authorList>
            <person name="Liu B."/>
        </authorList>
    </citation>
    <scope>NUCLEOTIDE SEQUENCE [LARGE SCALE GENOMIC DNA]</scope>
    <source>
        <strain evidence="3">NLD-2019</strain>
        <tissue evidence="3">Leaf</tissue>
    </source>
</reference>
<gene>
    <name evidence="3" type="ORF">E3N88_07186</name>
</gene>
<dbReference type="Gene3D" id="1.20.5.1700">
    <property type="match status" value="1"/>
</dbReference>
<keyword evidence="4" id="KW-1185">Reference proteome</keyword>
<proteinExistence type="predicted"/>
<comment type="caution">
    <text evidence="3">The sequence shown here is derived from an EMBL/GenBank/DDBJ whole genome shotgun (WGS) entry which is preliminary data.</text>
</comment>
<name>A0A5N6PT77_9ASTR</name>
<feature type="region of interest" description="Disordered" evidence="2">
    <location>
        <begin position="248"/>
        <end position="300"/>
    </location>
</feature>
<organism evidence="3 4">
    <name type="scientific">Mikania micrantha</name>
    <name type="common">bitter vine</name>
    <dbReference type="NCBI Taxonomy" id="192012"/>
    <lineage>
        <taxon>Eukaryota</taxon>
        <taxon>Viridiplantae</taxon>
        <taxon>Streptophyta</taxon>
        <taxon>Embryophyta</taxon>
        <taxon>Tracheophyta</taxon>
        <taxon>Spermatophyta</taxon>
        <taxon>Magnoliopsida</taxon>
        <taxon>eudicotyledons</taxon>
        <taxon>Gunneridae</taxon>
        <taxon>Pentapetalae</taxon>
        <taxon>asterids</taxon>
        <taxon>campanulids</taxon>
        <taxon>Asterales</taxon>
        <taxon>Asteraceae</taxon>
        <taxon>Asteroideae</taxon>
        <taxon>Heliantheae alliance</taxon>
        <taxon>Eupatorieae</taxon>
        <taxon>Mikania</taxon>
    </lineage>
</organism>
<evidence type="ECO:0000256" key="2">
    <source>
        <dbReference type="SAM" id="MobiDB-lite"/>
    </source>
</evidence>
<evidence type="ECO:0000256" key="1">
    <source>
        <dbReference type="SAM" id="Coils"/>
    </source>
</evidence>
<sequence>MLTGGHNECNFDGNAGSAMTCGGKREQSSFESFYMTMSCDPGHVTPTWTDTTSGNLGVMDDDNEDTGHNPGKRPIEYELTEESRQRVRDIMFPEDFEEAERARIAKRARSWTWYPRTVWDWIVEERVPLQRVRTDDDRAHRLPSLEVSLERAFAAHVARTAREASRARERDEEIMALRKENQHLQGQLDHLREQVVEEIAALRNRTTQLEERQEEVVAVVQGHGERLVAVEGVAGENQAVLQNAWADQLLMEPEEEPDQGPQFEAEDLEEGDFDEDPDEDPDEEDDDGPADSGDSHSTIV</sequence>
<keyword evidence="1" id="KW-0175">Coiled coil</keyword>